<sequence length="1175" mass="123813">MSACVRYAGQSYTYLLDSVTKDHGRPAAGSPMTRYYSAHGTPPGTWLGTGLAGLADGRGIPEGSFVTPVQMERLFANGEDPATGTALGRSPHVYADGDPRRPVAGFDFTFTAEKSVSVLWALADPSTRELIYACHRQAIADVVALIERDVAKTRIGTNGVAQVDVRGVAAAAFDHWDSRANDPNLHTHVVIANRAQGPDGRWRTLDSRAALRAVVAMSERYDALLADHITARLGLDWEYRERGPGRNPAYQLAAVPPELVAAFSRRSAAIDAETDRLIEAYLEAHGRRPDAVTVLRLRQHATLATRDTKAVHSLEDLTSQWHARAAEVVGASPTAWAAKALAATRSLAPAATERPDALVADAAEAVLAALASKRSTWTRWNVDAEVSRALKAHRFATSDARDAATAMVADEVARRSVLLTPPEVAPVPTALRRHDGGSAFRPHRSERYTSQRLLDAEARLLAAGRDRNGPALATAPESAPGALFDDQADAVAAIATSGHVVDVLVGAAGSGKTHALAALRAAWESEHGPGSVVGLAPSAAAADVLAQSLGIGCENTAKWLVEHDAQPDRLHRIDRARAAMHAAPDVATARTLADHLARLTAQVEQWRFHPGQLVILDEASLAGTLPMDRIAACVGDAGAKLLLVGDWAQLSAIDAGGAFGLLARNCGPGVPELGAARRFAHAWERDASTRLRVGDPSCLDDYDAHDRLSAGDHPAMVDAAYLAWAADERAGLRSLLIAGDRDTVRLLNERARAELVAAGAVGANGAVLHDGLVAGVGDRIVTRRNDRHLGVGEGWVKNGDTWTVVARHDDGALAVRREVGGPAVVLPATYTAEHVELGYATTAFRAQGATVDTAHAVISGASMTREVLYVALTRARQSNRAYVCTDVLPEPLQGFADVAPTSRGVLTAVLSHVGAATSAHEVRFDETEAVGSIRTLAAEYETIAHLAEAPHWTALLGQSGLTSDQVRAIEASPAFGALTTSLRRAEAHGLNVDAALPALANRADIGAVDIASVLHERVDGWTTASIAGNRARPARLVCGLIPAASHAVPGEIAAALMARERLLDERADLLVERARAAAAPWLRELGPVPAGAAARSRWEKRARTVAAYRERHSVTDAARALGASAVADRQQANARAAAAAALSVQRGLGAMTPSPEARIPAAQAPGLERQSGVGR</sequence>
<evidence type="ECO:0000256" key="1">
    <source>
        <dbReference type="SAM" id="MobiDB-lite"/>
    </source>
</evidence>
<dbReference type="Pfam" id="PF08751">
    <property type="entry name" value="TrwC"/>
    <property type="match status" value="1"/>
</dbReference>
<keyword evidence="4" id="KW-1185">Reference proteome</keyword>
<dbReference type="Proteomes" id="UP000321484">
    <property type="component" value="Unassembled WGS sequence"/>
</dbReference>
<proteinExistence type="predicted"/>
<evidence type="ECO:0000313" key="3">
    <source>
        <dbReference type="EMBL" id="GEN80246.1"/>
    </source>
</evidence>
<evidence type="ECO:0000313" key="4">
    <source>
        <dbReference type="Proteomes" id="UP000321484"/>
    </source>
</evidence>
<dbReference type="SUPFAM" id="SSF52540">
    <property type="entry name" value="P-loop containing nucleoside triphosphate hydrolases"/>
    <property type="match status" value="2"/>
</dbReference>
<organism evidence="3 4">
    <name type="scientific">Actinotalea fermentans</name>
    <dbReference type="NCBI Taxonomy" id="43671"/>
    <lineage>
        <taxon>Bacteria</taxon>
        <taxon>Bacillati</taxon>
        <taxon>Actinomycetota</taxon>
        <taxon>Actinomycetes</taxon>
        <taxon>Micrococcales</taxon>
        <taxon>Cellulomonadaceae</taxon>
        <taxon>Actinotalea</taxon>
    </lineage>
</organism>
<dbReference type="InterPro" id="IPR027417">
    <property type="entry name" value="P-loop_NTPase"/>
</dbReference>
<dbReference type="NCBIfam" id="NF041492">
    <property type="entry name" value="MobF"/>
    <property type="match status" value="1"/>
</dbReference>
<dbReference type="InterPro" id="IPR014862">
    <property type="entry name" value="TrwC"/>
</dbReference>
<feature type="domain" description="TrwC relaxase" evidence="2">
    <location>
        <begin position="8"/>
        <end position="328"/>
    </location>
</feature>
<gene>
    <name evidence="3" type="ORF">AFE02nite_19800</name>
</gene>
<dbReference type="AlphaFoldDB" id="A0A511YYN3"/>
<dbReference type="SUPFAM" id="SSF55464">
    <property type="entry name" value="Origin of replication-binding domain, RBD-like"/>
    <property type="match status" value="1"/>
</dbReference>
<dbReference type="RefSeq" id="WP_052113360.1">
    <property type="nucleotide sequence ID" value="NZ_BJYK01000005.1"/>
</dbReference>
<evidence type="ECO:0000259" key="2">
    <source>
        <dbReference type="Pfam" id="PF08751"/>
    </source>
</evidence>
<reference evidence="3 4" key="1">
    <citation type="submission" date="2019-07" db="EMBL/GenBank/DDBJ databases">
        <title>Whole genome shotgun sequence of Actinotalea fermentans NBRC 105374.</title>
        <authorList>
            <person name="Hosoyama A."/>
            <person name="Uohara A."/>
            <person name="Ohji S."/>
            <person name="Ichikawa N."/>
        </authorList>
    </citation>
    <scope>NUCLEOTIDE SEQUENCE [LARGE SCALE GENOMIC DNA]</scope>
    <source>
        <strain evidence="3 4">NBRC 105374</strain>
    </source>
</reference>
<dbReference type="CDD" id="cd18809">
    <property type="entry name" value="SF1_C_RecD"/>
    <property type="match status" value="1"/>
</dbReference>
<name>A0A511YYN3_9CELL</name>
<dbReference type="Gene3D" id="3.40.50.300">
    <property type="entry name" value="P-loop containing nucleotide triphosphate hydrolases"/>
    <property type="match status" value="2"/>
</dbReference>
<comment type="caution">
    <text evidence="3">The sequence shown here is derived from an EMBL/GenBank/DDBJ whole genome shotgun (WGS) entry which is preliminary data.</text>
</comment>
<dbReference type="EMBL" id="BJYK01000005">
    <property type="protein sequence ID" value="GEN80246.1"/>
    <property type="molecule type" value="Genomic_DNA"/>
</dbReference>
<feature type="region of interest" description="Disordered" evidence="1">
    <location>
        <begin position="1151"/>
        <end position="1175"/>
    </location>
</feature>
<protein>
    <submittedName>
        <fullName evidence="3">TraA/ATP-dependent exoDNAse/relaxase</fullName>
    </submittedName>
</protein>
<accession>A0A511YYN3</accession>
<dbReference type="Pfam" id="PF13604">
    <property type="entry name" value="AAA_30"/>
    <property type="match status" value="1"/>
</dbReference>